<accession>A0A3B0VSP1</accession>
<evidence type="ECO:0000256" key="6">
    <source>
        <dbReference type="ARBA" id="ARBA00022500"/>
    </source>
</evidence>
<comment type="subcellular location">
    <subcellularLocation>
        <location evidence="1">Bacterial flagellum basal body</location>
    </subcellularLocation>
    <subcellularLocation>
        <location evidence="2">Cell inner membrane</location>
        <topology evidence="2">Peripheral membrane protein</topology>
    </subcellularLocation>
</comment>
<dbReference type="CDD" id="cd17908">
    <property type="entry name" value="FliM"/>
    <property type="match status" value="1"/>
</dbReference>
<dbReference type="GO" id="GO:0003774">
    <property type="term" value="F:cytoskeletal motor activity"/>
    <property type="evidence" value="ECO:0007669"/>
    <property type="project" value="InterPro"/>
</dbReference>
<dbReference type="PIRSF" id="PIRSF002888">
    <property type="entry name" value="FliM"/>
    <property type="match status" value="1"/>
</dbReference>
<dbReference type="GO" id="GO:0071978">
    <property type="term" value="P:bacterial-type flagellum-dependent swarming motility"/>
    <property type="evidence" value="ECO:0007669"/>
    <property type="project" value="TreeGrafter"/>
</dbReference>
<dbReference type="InterPro" id="IPR036429">
    <property type="entry name" value="SpoA-like_sf"/>
</dbReference>
<keyword evidence="8" id="KW-0283">Flagellar rotation</keyword>
<keyword evidence="9" id="KW-0472">Membrane</keyword>
<keyword evidence="12" id="KW-0969">Cilium</keyword>
<dbReference type="EMBL" id="UOFC01000110">
    <property type="protein sequence ID" value="VAW46655.1"/>
    <property type="molecule type" value="Genomic_DNA"/>
</dbReference>
<evidence type="ECO:0000256" key="10">
    <source>
        <dbReference type="ARBA" id="ARBA00023143"/>
    </source>
</evidence>
<dbReference type="NCBIfam" id="TIGR01397">
    <property type="entry name" value="fliM_switch"/>
    <property type="match status" value="1"/>
</dbReference>
<reference evidence="12" key="1">
    <citation type="submission" date="2018-06" db="EMBL/GenBank/DDBJ databases">
        <authorList>
            <person name="Zhirakovskaya E."/>
        </authorList>
    </citation>
    <scope>NUCLEOTIDE SEQUENCE</scope>
</reference>
<dbReference type="InterPro" id="IPR028976">
    <property type="entry name" value="CheC-like_sf"/>
</dbReference>
<dbReference type="PANTHER" id="PTHR30034">
    <property type="entry name" value="FLAGELLAR MOTOR SWITCH PROTEIN FLIM"/>
    <property type="match status" value="1"/>
</dbReference>
<keyword evidence="12" id="KW-0282">Flagellum</keyword>
<evidence type="ECO:0000256" key="5">
    <source>
        <dbReference type="ARBA" id="ARBA00022475"/>
    </source>
</evidence>
<dbReference type="Gene3D" id="2.30.330.10">
    <property type="entry name" value="SpoA-like"/>
    <property type="match status" value="1"/>
</dbReference>
<dbReference type="GO" id="GO:0009425">
    <property type="term" value="C:bacterial-type flagellum basal body"/>
    <property type="evidence" value="ECO:0007669"/>
    <property type="project" value="UniProtKB-SubCell"/>
</dbReference>
<dbReference type="SUPFAM" id="SSF103039">
    <property type="entry name" value="CheC-like"/>
    <property type="match status" value="1"/>
</dbReference>
<keyword evidence="12" id="KW-0966">Cell projection</keyword>
<gene>
    <name evidence="12" type="ORF">MNBD_GAMMA03-1161</name>
</gene>
<keyword evidence="7" id="KW-0997">Cell inner membrane</keyword>
<keyword evidence="10" id="KW-0975">Bacterial flagellum</keyword>
<evidence type="ECO:0000256" key="7">
    <source>
        <dbReference type="ARBA" id="ARBA00022519"/>
    </source>
</evidence>
<comment type="similarity">
    <text evidence="3">Belongs to the FliM family.</text>
</comment>
<evidence type="ECO:0000256" key="1">
    <source>
        <dbReference type="ARBA" id="ARBA00004117"/>
    </source>
</evidence>
<dbReference type="Pfam" id="PF02154">
    <property type="entry name" value="FliM"/>
    <property type="match status" value="1"/>
</dbReference>
<dbReference type="Gene3D" id="3.40.1550.10">
    <property type="entry name" value="CheC-like"/>
    <property type="match status" value="1"/>
</dbReference>
<keyword evidence="5" id="KW-1003">Cell membrane</keyword>
<dbReference type="PANTHER" id="PTHR30034:SF3">
    <property type="entry name" value="FLAGELLAR MOTOR SWITCH PROTEIN FLIM"/>
    <property type="match status" value="1"/>
</dbReference>
<feature type="domain" description="Flagellar motor switch protein FliN-like C-terminal" evidence="11">
    <location>
        <begin position="252"/>
        <end position="320"/>
    </location>
</feature>
<evidence type="ECO:0000256" key="3">
    <source>
        <dbReference type="ARBA" id="ARBA00011049"/>
    </source>
</evidence>
<sequence>MEDVLSQDEVDALLKGMGGGDVDTEDDDSLDSTEARSYDFTNQERIVRGRLPALDIINERFARGFQRHFNEMIMSSVEVTAGEVKIIKMIDYLRNLFVPTSLNIYRIDPLNGVALFILDSKLIFTAVDIYFGGTGLLPFKIEGREYTPVEMSMVRSILDITTENLAKAWGPVMDIDIEYMHSEMNPKFAGIVDPTDMIVVSQINVRFEGVEGRVDIVMPYAMLEPVRDKLEEGVQNLQGESDNRWSRTLKEETKNIDINLSVNLTELQMSMDDLMKMEKGDIIPLDMPEQVTIRAEGIAIMRGALGENNQKKAVKVEEILHHPAYQERTIENVKEWYNE</sequence>
<dbReference type="PRINTS" id="PR00955">
    <property type="entry name" value="FLGMOTORFLIM"/>
</dbReference>
<evidence type="ECO:0000256" key="9">
    <source>
        <dbReference type="ARBA" id="ARBA00023136"/>
    </source>
</evidence>
<dbReference type="AlphaFoldDB" id="A0A3B0VSP1"/>
<evidence type="ECO:0000259" key="11">
    <source>
        <dbReference type="Pfam" id="PF01052"/>
    </source>
</evidence>
<dbReference type="SUPFAM" id="SSF101801">
    <property type="entry name" value="Surface presentation of antigens (SPOA)"/>
    <property type="match status" value="1"/>
</dbReference>
<dbReference type="InterPro" id="IPR001689">
    <property type="entry name" value="Flag_FliM"/>
</dbReference>
<name>A0A3B0VSP1_9ZZZZ</name>
<evidence type="ECO:0000256" key="2">
    <source>
        <dbReference type="ARBA" id="ARBA00004417"/>
    </source>
</evidence>
<dbReference type="GO" id="GO:0050918">
    <property type="term" value="P:positive chemotaxis"/>
    <property type="evidence" value="ECO:0007669"/>
    <property type="project" value="TreeGrafter"/>
</dbReference>
<evidence type="ECO:0000313" key="12">
    <source>
        <dbReference type="EMBL" id="VAW46655.1"/>
    </source>
</evidence>
<dbReference type="Pfam" id="PF01052">
    <property type="entry name" value="FliMN_C"/>
    <property type="match status" value="1"/>
</dbReference>
<organism evidence="12">
    <name type="scientific">hydrothermal vent metagenome</name>
    <dbReference type="NCBI Taxonomy" id="652676"/>
    <lineage>
        <taxon>unclassified sequences</taxon>
        <taxon>metagenomes</taxon>
        <taxon>ecological metagenomes</taxon>
    </lineage>
</organism>
<dbReference type="GO" id="GO:0005886">
    <property type="term" value="C:plasma membrane"/>
    <property type="evidence" value="ECO:0007669"/>
    <property type="project" value="UniProtKB-SubCell"/>
</dbReference>
<evidence type="ECO:0000256" key="8">
    <source>
        <dbReference type="ARBA" id="ARBA00022779"/>
    </source>
</evidence>
<dbReference type="InterPro" id="IPR001543">
    <property type="entry name" value="FliN-like_C"/>
</dbReference>
<keyword evidence="6" id="KW-0145">Chemotaxis</keyword>
<proteinExistence type="inferred from homology"/>
<evidence type="ECO:0000256" key="4">
    <source>
        <dbReference type="ARBA" id="ARBA00021898"/>
    </source>
</evidence>
<protein>
    <recommendedName>
        <fullName evidence="4">Flagellar motor switch protein FliM</fullName>
    </recommendedName>
</protein>